<dbReference type="AlphaFoldDB" id="A0A833H1G0"/>
<protein>
    <recommendedName>
        <fullName evidence="4">Right handed beta helix domain-containing protein</fullName>
    </recommendedName>
</protein>
<evidence type="ECO:0000313" key="3">
    <source>
        <dbReference type="Proteomes" id="UP000460298"/>
    </source>
</evidence>
<feature type="chain" id="PRO_5032397716" description="Right handed beta helix domain-containing protein" evidence="1">
    <location>
        <begin position="20"/>
        <end position="611"/>
    </location>
</feature>
<evidence type="ECO:0000256" key="1">
    <source>
        <dbReference type="SAM" id="SignalP"/>
    </source>
</evidence>
<dbReference type="InterPro" id="IPR012334">
    <property type="entry name" value="Pectin_lyas_fold"/>
</dbReference>
<keyword evidence="1" id="KW-0732">Signal</keyword>
<organism evidence="2 3">
    <name type="scientific">Leptonema illini</name>
    <dbReference type="NCBI Taxonomy" id="183"/>
    <lineage>
        <taxon>Bacteria</taxon>
        <taxon>Pseudomonadati</taxon>
        <taxon>Spirochaetota</taxon>
        <taxon>Spirochaetia</taxon>
        <taxon>Leptospirales</taxon>
        <taxon>Leptospiraceae</taxon>
        <taxon>Leptonema</taxon>
    </lineage>
</organism>
<gene>
    <name evidence="2" type="ORF">F9K24_11080</name>
</gene>
<reference evidence="2 3" key="1">
    <citation type="submission" date="2019-10" db="EMBL/GenBank/DDBJ databases">
        <title>Extracellular Electron Transfer in a Candidatus Methanoperedens spp. Enrichment Culture.</title>
        <authorList>
            <person name="Berger S."/>
            <person name="Rangel Shaw D."/>
            <person name="Berben T."/>
            <person name="In 'T Zandt M."/>
            <person name="Frank J."/>
            <person name="Reimann J."/>
            <person name="Jetten M.S.M."/>
            <person name="Welte C.U."/>
        </authorList>
    </citation>
    <scope>NUCLEOTIDE SEQUENCE [LARGE SCALE GENOMIC DNA]</scope>
    <source>
        <strain evidence="2">SB12</strain>
    </source>
</reference>
<evidence type="ECO:0008006" key="4">
    <source>
        <dbReference type="Google" id="ProtNLM"/>
    </source>
</evidence>
<dbReference type="Gene3D" id="2.160.20.10">
    <property type="entry name" value="Single-stranded right-handed beta-helix, Pectin lyase-like"/>
    <property type="match status" value="1"/>
</dbReference>
<sequence length="611" mass="70203">MLRNTLALLPLLCVSCASFFSLDLENEEKPYLYSRTLRGQLLSHGLEAEVRWVHAEVLNELRKAVQEKRIYELDNSEIESFPYLYLKYDFRNRRPASNLPELLSGWQSIWHANYEPGYSKEYLILDRPEGRPAFTILISPGLIKISVFSYQYTGDRYTEEELWRLDDFWIDYDNEESGNRIVLTGSTIFRRSSEPGGQISGTQYSYDLYTREPQYIDRYTVFKDTIEGSLYVIRHDSEPAKIASFSYYIPAKQYSRVILISAAFKKFGPDNPLLSTVDVDDVLKHLYPDIPFEKIQVHLLPDRAVYFYGSKKLLEYMSLGCLNDNGRPCWVAHYILPEINAYVTTKHRSGPPVSTIHLADRTETITFTAEELGRLRLEANLHRTLSTTKIDPGLTALMNWYDEEKQKREVPEKRQPITVPSGDSRALAKAIENAGPGAMIVLQSGIYFIDHPLKIERKRNLILRGNNRPQIILNRKTAPVIDIQGSQNILLQGISARHVDIPGCMNGVVIIKHSRNIRIEDSELNGSGQFAVEIWFSEYIIVEKSHLHNNSEAAIRIATESPIIRGIVIRENLIENNPVIFYTPVTLKKGYVEFEKNRGQPLVEKQPGKWQ</sequence>
<proteinExistence type="predicted"/>
<dbReference type="InterPro" id="IPR011050">
    <property type="entry name" value="Pectin_lyase_fold/virulence"/>
</dbReference>
<name>A0A833H1G0_9LEPT</name>
<dbReference type="Proteomes" id="UP000460298">
    <property type="component" value="Unassembled WGS sequence"/>
</dbReference>
<accession>A0A833H1G0</accession>
<dbReference type="EMBL" id="WBUI01000009">
    <property type="protein sequence ID" value="KAB2932463.1"/>
    <property type="molecule type" value="Genomic_DNA"/>
</dbReference>
<comment type="caution">
    <text evidence="2">The sequence shown here is derived from an EMBL/GenBank/DDBJ whole genome shotgun (WGS) entry which is preliminary data.</text>
</comment>
<dbReference type="SUPFAM" id="SSF51126">
    <property type="entry name" value="Pectin lyase-like"/>
    <property type="match status" value="1"/>
</dbReference>
<feature type="signal peptide" evidence="1">
    <location>
        <begin position="1"/>
        <end position="19"/>
    </location>
</feature>
<evidence type="ECO:0000313" key="2">
    <source>
        <dbReference type="EMBL" id="KAB2932463.1"/>
    </source>
</evidence>